<dbReference type="AlphaFoldDB" id="A0A2U2XHF2"/>
<dbReference type="RefSeq" id="WP_109358249.1">
    <property type="nucleotide sequence ID" value="NZ_QFRJ01000001.1"/>
</dbReference>
<feature type="signal peptide" evidence="2">
    <location>
        <begin position="1"/>
        <end position="25"/>
    </location>
</feature>
<dbReference type="EMBL" id="QFRJ01000001">
    <property type="protein sequence ID" value="PWH87170.1"/>
    <property type="molecule type" value="Genomic_DNA"/>
</dbReference>
<dbReference type="InterPro" id="IPR027385">
    <property type="entry name" value="Beta-barrel_OMP"/>
</dbReference>
<evidence type="ECO:0000259" key="3">
    <source>
        <dbReference type="Pfam" id="PF13505"/>
    </source>
</evidence>
<reference evidence="4 5" key="2">
    <citation type="submission" date="2018-05" db="EMBL/GenBank/DDBJ databases">
        <authorList>
            <person name="Lanie J.A."/>
            <person name="Ng W.-L."/>
            <person name="Kazmierczak K.M."/>
            <person name="Andrzejewski T.M."/>
            <person name="Davidsen T.M."/>
            <person name="Wayne K.J."/>
            <person name="Tettelin H."/>
            <person name="Glass J.I."/>
            <person name="Rusch D."/>
            <person name="Podicherti R."/>
            <person name="Tsui H.-C.T."/>
            <person name="Winkler M.E."/>
        </authorList>
    </citation>
    <scope>NUCLEOTIDE SEQUENCE [LARGE SCALE GENOMIC DNA]</scope>
    <source>
        <strain evidence="4 5">C305</strain>
    </source>
</reference>
<organism evidence="4 5">
    <name type="scientific">Brumimicrobium oceani</name>
    <dbReference type="NCBI Taxonomy" id="2100725"/>
    <lineage>
        <taxon>Bacteria</taxon>
        <taxon>Pseudomonadati</taxon>
        <taxon>Bacteroidota</taxon>
        <taxon>Flavobacteriia</taxon>
        <taxon>Flavobacteriales</taxon>
        <taxon>Crocinitomicaceae</taxon>
        <taxon>Brumimicrobium</taxon>
    </lineage>
</organism>
<dbReference type="Gene3D" id="2.40.160.20">
    <property type="match status" value="1"/>
</dbReference>
<reference evidence="4 5" key="1">
    <citation type="submission" date="2018-05" db="EMBL/GenBank/DDBJ databases">
        <title>Brumimicrobium oceani sp. nov., isolated from coastal sediment.</title>
        <authorList>
            <person name="Kou Y."/>
        </authorList>
    </citation>
    <scope>NUCLEOTIDE SEQUENCE [LARGE SCALE GENOMIC DNA]</scope>
    <source>
        <strain evidence="4 5">C305</strain>
    </source>
</reference>
<sequence length="202" mass="22620">MRKLKIISVSLLSLFFVSGLNSLNAQVLSKGDFLFDAYIGSPKIYELSNRNAIKRFEREDGYMKFSGFQAIGIRSEYMINNRVGLGLDASYSDYKVSTLSFGEPKQTEYQTLAGMVTFNYHFLKNSKKFDLHGILGIGAAIRTSTEITYIPRYQENDNIFNHNLAVKLGLGARYFITDKIGVNLSVGYGEGPFLNGGISIKF</sequence>
<evidence type="ECO:0000313" key="4">
    <source>
        <dbReference type="EMBL" id="PWH87170.1"/>
    </source>
</evidence>
<dbReference type="Proteomes" id="UP000245370">
    <property type="component" value="Unassembled WGS sequence"/>
</dbReference>
<dbReference type="Pfam" id="PF13505">
    <property type="entry name" value="OMP_b-brl"/>
    <property type="match status" value="1"/>
</dbReference>
<keyword evidence="1 2" id="KW-0732">Signal</keyword>
<gene>
    <name evidence="4" type="ORF">DIT68_02595</name>
</gene>
<feature type="domain" description="Outer membrane protein beta-barrel" evidence="3">
    <location>
        <begin position="60"/>
        <end position="188"/>
    </location>
</feature>
<comment type="caution">
    <text evidence="4">The sequence shown here is derived from an EMBL/GenBank/DDBJ whole genome shotgun (WGS) entry which is preliminary data.</text>
</comment>
<dbReference type="OrthoDB" id="945117at2"/>
<protein>
    <recommendedName>
        <fullName evidence="3">Outer membrane protein beta-barrel domain-containing protein</fullName>
    </recommendedName>
</protein>
<proteinExistence type="predicted"/>
<evidence type="ECO:0000256" key="1">
    <source>
        <dbReference type="ARBA" id="ARBA00022729"/>
    </source>
</evidence>
<name>A0A2U2XHF2_9FLAO</name>
<accession>A0A2U2XHF2</accession>
<dbReference type="SUPFAM" id="SSF56925">
    <property type="entry name" value="OMPA-like"/>
    <property type="match status" value="1"/>
</dbReference>
<evidence type="ECO:0000313" key="5">
    <source>
        <dbReference type="Proteomes" id="UP000245370"/>
    </source>
</evidence>
<evidence type="ECO:0000256" key="2">
    <source>
        <dbReference type="SAM" id="SignalP"/>
    </source>
</evidence>
<keyword evidence="5" id="KW-1185">Reference proteome</keyword>
<dbReference type="InterPro" id="IPR011250">
    <property type="entry name" value="OMP/PagP_B-barrel"/>
</dbReference>
<feature type="chain" id="PRO_5015426834" description="Outer membrane protein beta-barrel domain-containing protein" evidence="2">
    <location>
        <begin position="26"/>
        <end position="202"/>
    </location>
</feature>